<evidence type="ECO:0000259" key="3">
    <source>
        <dbReference type="Pfam" id="PF06808"/>
    </source>
</evidence>
<feature type="domain" description="TRAP C4-dicarboxylate transport system permease DctM subunit" evidence="3">
    <location>
        <begin position="135"/>
        <end position="572"/>
    </location>
</feature>
<keyword evidence="1" id="KW-0997">Cell inner membrane</keyword>
<dbReference type="GO" id="GO:0022857">
    <property type="term" value="F:transmembrane transporter activity"/>
    <property type="evidence" value="ECO:0007669"/>
    <property type="project" value="UniProtKB-UniRule"/>
</dbReference>
<evidence type="ECO:0000313" key="4">
    <source>
        <dbReference type="EMBL" id="MCE7509812.1"/>
    </source>
</evidence>
<dbReference type="AlphaFoldDB" id="A0A9Q3W7L4"/>
<gene>
    <name evidence="4" type="ORF">LZG35_14300</name>
</gene>
<evidence type="ECO:0000313" key="5">
    <source>
        <dbReference type="Proteomes" id="UP001107961"/>
    </source>
</evidence>
<organism evidence="4 5">
    <name type="scientific">Alloalcanivorax xenomutans</name>
    <dbReference type="NCBI Taxonomy" id="1094342"/>
    <lineage>
        <taxon>Bacteria</taxon>
        <taxon>Pseudomonadati</taxon>
        <taxon>Pseudomonadota</taxon>
        <taxon>Gammaproteobacteria</taxon>
        <taxon>Oceanospirillales</taxon>
        <taxon>Alcanivoracaceae</taxon>
        <taxon>Alloalcanivorax</taxon>
    </lineage>
</organism>
<dbReference type="InterPro" id="IPR011853">
    <property type="entry name" value="TRAP_DctM-Dct_fused"/>
</dbReference>
<sequence length="670" mass="71475">MSSTQATSPRDTVSQPENISGIRSLSGVWLWVPRLATLALTLITIDYLFNLQIINIITRVESQFFYTVVALMLPLVFLLWPINRHGARDRVPWYDVLLFIAAVVVCAFFVYNAEHILNRGWEYAAPGHAVTLSFLFWAIVVEAVRRAGGWPIAVIVGGASLYPIFADVMPGPIQGFPSSPDATAIYLAMSREGIMGIPLQAFANLVIGFLLFGVALQQTGGGRFFINLAFSLLGHVRGGPAKVAVFSSGLMGSMSGSVITNVMTTGVMSIPAMRRMGFGKSYAAGVEACASTGGVLMPPVMGATAFIMASFLNIPYGTIALAAVVPSVLYFLGLFIQIDAYAARYGIKGLPEDELPSLRQTLKEGWYFIFVFALLIWLLFFLRREATAPFFATALLLIINQLLPYQRWGWREVKNFFSTSGKLFAELIAILAGVGLLVGALSVTGLSGTIANDLIFLAGGNTLVLLLMGALTSFILGIGMTVTAAYIFLAVALAPALINGGGMDPLAVHLFILYWGMLSFITPPVALGAFAAATVAGARAMETGVQAMRLGSVIYFIPFLFVLNPALIFQGAWYEVVVVITQAFFGVLLIACAMQGYLLGVGDLSVNRVLEWPIRLALIGGGMLLAIPGGGPVPLTNLTLSLISAALLVPAIGAAWLSVRTMPAGQTAGT</sequence>
<comment type="caution">
    <text evidence="4">The sequence shown here is derived from an EMBL/GenBank/DDBJ whole genome shotgun (WGS) entry which is preliminary data.</text>
</comment>
<feature type="transmembrane region" description="Helical" evidence="2">
    <location>
        <begin position="123"/>
        <end position="140"/>
    </location>
</feature>
<feature type="transmembrane region" description="Helical" evidence="2">
    <location>
        <begin position="63"/>
        <end position="80"/>
    </location>
</feature>
<dbReference type="NCBIfam" id="TIGR02123">
    <property type="entry name" value="TRAP_fused"/>
    <property type="match status" value="1"/>
</dbReference>
<keyword evidence="2" id="KW-0812">Transmembrane</keyword>
<feature type="transmembrane region" description="Helical" evidence="2">
    <location>
        <begin position="483"/>
        <end position="500"/>
    </location>
</feature>
<keyword evidence="2" id="KW-0472">Membrane</keyword>
<feature type="transmembrane region" description="Helical" evidence="2">
    <location>
        <begin position="365"/>
        <end position="382"/>
    </location>
</feature>
<evidence type="ECO:0000256" key="1">
    <source>
        <dbReference type="RuleBase" id="RU369079"/>
    </source>
</evidence>
<keyword evidence="2" id="KW-1133">Transmembrane helix</keyword>
<keyword evidence="1" id="KW-1003">Cell membrane</keyword>
<feature type="transmembrane region" description="Helical" evidence="2">
    <location>
        <begin position="512"/>
        <end position="538"/>
    </location>
</feature>
<feature type="transmembrane region" description="Helical" evidence="2">
    <location>
        <begin position="282"/>
        <end position="308"/>
    </location>
</feature>
<dbReference type="PANTHER" id="PTHR43849:SF2">
    <property type="entry name" value="BLL3936 PROTEIN"/>
    <property type="match status" value="1"/>
</dbReference>
<feature type="transmembrane region" description="Helical" evidence="2">
    <location>
        <begin position="92"/>
        <end position="111"/>
    </location>
</feature>
<accession>A0A9Q3W7L4</accession>
<feature type="transmembrane region" description="Helical" evidence="2">
    <location>
        <begin position="314"/>
        <end position="336"/>
    </location>
</feature>
<keyword evidence="5" id="KW-1185">Reference proteome</keyword>
<reference evidence="4" key="1">
    <citation type="submission" date="2022-01" db="EMBL/GenBank/DDBJ databases">
        <authorList>
            <person name="Karlyshev A.V."/>
            <person name="Jaspars M."/>
        </authorList>
    </citation>
    <scope>NUCLEOTIDE SEQUENCE</scope>
    <source>
        <strain evidence="4">AGSA3-2</strain>
    </source>
</reference>
<keyword evidence="1" id="KW-0813">Transport</keyword>
<comment type="subcellular location">
    <subcellularLocation>
        <location evidence="1">Cell inner membrane</location>
        <topology evidence="1">Multi-pass membrane protein</topology>
    </subcellularLocation>
</comment>
<dbReference type="InterPro" id="IPR010656">
    <property type="entry name" value="DctM"/>
</dbReference>
<feature type="transmembrane region" description="Helical" evidence="2">
    <location>
        <begin position="197"/>
        <end position="216"/>
    </location>
</feature>
<feature type="transmembrane region" description="Helical" evidence="2">
    <location>
        <begin position="147"/>
        <end position="165"/>
    </location>
</feature>
<dbReference type="PANTHER" id="PTHR43849">
    <property type="entry name" value="BLL3936 PROTEIN"/>
    <property type="match status" value="1"/>
</dbReference>
<feature type="transmembrane region" description="Helical" evidence="2">
    <location>
        <begin position="454"/>
        <end position="476"/>
    </location>
</feature>
<feature type="transmembrane region" description="Helical" evidence="2">
    <location>
        <begin position="427"/>
        <end position="448"/>
    </location>
</feature>
<evidence type="ECO:0000256" key="2">
    <source>
        <dbReference type="SAM" id="Phobius"/>
    </source>
</evidence>
<feature type="transmembrane region" description="Helical" evidence="2">
    <location>
        <begin position="388"/>
        <end position="406"/>
    </location>
</feature>
<feature type="transmembrane region" description="Helical" evidence="2">
    <location>
        <begin position="612"/>
        <end position="631"/>
    </location>
</feature>
<dbReference type="Pfam" id="PF06808">
    <property type="entry name" value="DctM"/>
    <property type="match status" value="1"/>
</dbReference>
<dbReference type="Proteomes" id="UP001107961">
    <property type="component" value="Unassembled WGS sequence"/>
</dbReference>
<feature type="transmembrane region" description="Helical" evidence="2">
    <location>
        <begin position="35"/>
        <end position="57"/>
    </location>
</feature>
<feature type="transmembrane region" description="Helical" evidence="2">
    <location>
        <begin position="637"/>
        <end position="657"/>
    </location>
</feature>
<feature type="transmembrane region" description="Helical" evidence="2">
    <location>
        <begin position="579"/>
        <end position="600"/>
    </location>
</feature>
<dbReference type="RefSeq" id="WP_233917126.1">
    <property type="nucleotide sequence ID" value="NZ_CBDDTQ010000006.1"/>
</dbReference>
<proteinExistence type="predicted"/>
<protein>
    <submittedName>
        <fullName evidence="4">TRAP transporter fused permease subunit</fullName>
    </submittedName>
</protein>
<feature type="transmembrane region" description="Helical" evidence="2">
    <location>
        <begin position="550"/>
        <end position="573"/>
    </location>
</feature>
<dbReference type="GO" id="GO:0005886">
    <property type="term" value="C:plasma membrane"/>
    <property type="evidence" value="ECO:0007669"/>
    <property type="project" value="UniProtKB-SubCell"/>
</dbReference>
<dbReference type="EMBL" id="JAJVKT010000017">
    <property type="protein sequence ID" value="MCE7509812.1"/>
    <property type="molecule type" value="Genomic_DNA"/>
</dbReference>
<name>A0A9Q3W7L4_9GAMM</name>
<comment type="function">
    <text evidence="1">Part of the tripartite ATP-independent periplasmic (TRAP) transport system.</text>
</comment>